<reference evidence="14 15" key="1">
    <citation type="submission" date="2023-11" db="EMBL/GenBank/DDBJ databases">
        <title>An acidophilic fungus is an integral part of prey digestion in a carnivorous sundew plant.</title>
        <authorList>
            <person name="Tsai I.J."/>
        </authorList>
    </citation>
    <scope>NUCLEOTIDE SEQUENCE [LARGE SCALE GENOMIC DNA]</scope>
    <source>
        <strain evidence="14">169a</strain>
    </source>
</reference>
<dbReference type="GO" id="GO:0046872">
    <property type="term" value="F:metal ion binding"/>
    <property type="evidence" value="ECO:0007669"/>
    <property type="project" value="UniProtKB-KW"/>
</dbReference>
<evidence type="ECO:0000256" key="13">
    <source>
        <dbReference type="SAM" id="MobiDB-lite"/>
    </source>
</evidence>
<dbReference type="GO" id="GO:0005524">
    <property type="term" value="F:ATP binding"/>
    <property type="evidence" value="ECO:0007669"/>
    <property type="project" value="UniProtKB-KW"/>
</dbReference>
<evidence type="ECO:0000256" key="6">
    <source>
        <dbReference type="ARBA" id="ARBA00022723"/>
    </source>
</evidence>
<comment type="pathway">
    <text evidence="1">Cofactor biosynthesis; tetrahydrofolylpolyglutamate biosynthesis.</text>
</comment>
<evidence type="ECO:0000256" key="1">
    <source>
        <dbReference type="ARBA" id="ARBA00005150"/>
    </source>
</evidence>
<comment type="catalytic activity">
    <reaction evidence="12">
        <text>(6S)-5,6,7,8-tetrahydrofolyl-(gamma-L-Glu)(n) + L-glutamate + ATP = (6S)-5,6,7,8-tetrahydrofolyl-(gamma-L-Glu)(n+1) + ADP + phosphate + H(+)</text>
        <dbReference type="Rhea" id="RHEA:10580"/>
        <dbReference type="Rhea" id="RHEA-COMP:14738"/>
        <dbReference type="Rhea" id="RHEA-COMP:14740"/>
        <dbReference type="ChEBI" id="CHEBI:15378"/>
        <dbReference type="ChEBI" id="CHEBI:29985"/>
        <dbReference type="ChEBI" id="CHEBI:30616"/>
        <dbReference type="ChEBI" id="CHEBI:43474"/>
        <dbReference type="ChEBI" id="CHEBI:141005"/>
        <dbReference type="ChEBI" id="CHEBI:456216"/>
        <dbReference type="EC" id="6.3.2.17"/>
    </reaction>
</comment>
<keyword evidence="9" id="KW-0460">Magnesium</keyword>
<gene>
    <name evidence="14" type="ORF">R9X50_00497500</name>
</gene>
<dbReference type="PROSITE" id="PS01011">
    <property type="entry name" value="FOLYLPOLYGLU_SYNT_1"/>
    <property type="match status" value="1"/>
</dbReference>
<sequence>MCVWFVHRLGATPGTLTHMPSCTDMLNIRLLRGKLGFNRNYSIQTLRLYTIITVNRRPHGMTNERTYQNALEIIDSRRRQTRPKNETPDQKPDNPTPGQQTKSRFRGEPSIAGMAEWLSMLGHNQKDLDSLNVIHVAGTKGKGSTCAFVESILRAHGQEKGYPRKIGLYTSPHLIHPEERICINSNPLERDLFARYFFQVYDHLPQLAEPYDPHKPLVERGPRFAQLFTLFALHVFIREEVDVVVFETHSGGEYDPTNIIQRPVVTAITSLGMDHVEMLGPTIENIAWHKSGIFKAGAVALSAKQDAAPAEILKQRAEAKGEKVRFVTLDARIPPNSPQVHMAVQRENASLAIAAAEAFLKQTAQTSTHRELSTQAIQAGIHHLAWPGRFQTVVEEKCTWFLDAAHNEMSISIAAQWFAESSRAAHDRMKALPVRVLIFSHIHESRDVHSLLETLAIALKAHDAGLDHVVFTTYDESRDRKSLKRPAAESRFGPIWRNVYPNGIVRDEDTIQGAMEYAKSLGAHSEAHVLITGSQYLIGPALRVLQERGVKI</sequence>
<dbReference type="GO" id="GO:0005739">
    <property type="term" value="C:mitochondrion"/>
    <property type="evidence" value="ECO:0007669"/>
    <property type="project" value="TreeGrafter"/>
</dbReference>
<dbReference type="Gene3D" id="3.40.1190.10">
    <property type="entry name" value="Mur-like, catalytic domain"/>
    <property type="match status" value="1"/>
</dbReference>
<protein>
    <recommendedName>
        <fullName evidence="3">tetrahydrofolate synthase</fullName>
        <ecNumber evidence="3">6.3.2.17</ecNumber>
    </recommendedName>
    <alternativeName>
        <fullName evidence="11">Folylpoly-gamma-glutamate synthetase</fullName>
    </alternativeName>
    <alternativeName>
        <fullName evidence="10">Tetrahydrofolylpolyglutamate synthase</fullName>
    </alternativeName>
</protein>
<evidence type="ECO:0000256" key="3">
    <source>
        <dbReference type="ARBA" id="ARBA00013025"/>
    </source>
</evidence>
<dbReference type="NCBIfam" id="TIGR01499">
    <property type="entry name" value="folC"/>
    <property type="match status" value="1"/>
</dbReference>
<feature type="compositionally biased region" description="Basic and acidic residues" evidence="13">
    <location>
        <begin position="74"/>
        <end position="92"/>
    </location>
</feature>
<dbReference type="InterPro" id="IPR036565">
    <property type="entry name" value="Mur-like_cat_sf"/>
</dbReference>
<keyword evidence="5" id="KW-0436">Ligase</keyword>
<evidence type="ECO:0000313" key="14">
    <source>
        <dbReference type="EMBL" id="WPH02120.1"/>
    </source>
</evidence>
<evidence type="ECO:0000256" key="4">
    <source>
        <dbReference type="ARBA" id="ARBA00022563"/>
    </source>
</evidence>
<evidence type="ECO:0000256" key="9">
    <source>
        <dbReference type="ARBA" id="ARBA00022842"/>
    </source>
</evidence>
<evidence type="ECO:0000256" key="10">
    <source>
        <dbReference type="ARBA" id="ARBA00030592"/>
    </source>
</evidence>
<evidence type="ECO:0000256" key="7">
    <source>
        <dbReference type="ARBA" id="ARBA00022741"/>
    </source>
</evidence>
<dbReference type="Proteomes" id="UP001303373">
    <property type="component" value="Chromosome 7"/>
</dbReference>
<dbReference type="InterPro" id="IPR036615">
    <property type="entry name" value="Mur_ligase_C_dom_sf"/>
</dbReference>
<evidence type="ECO:0000313" key="15">
    <source>
        <dbReference type="Proteomes" id="UP001303373"/>
    </source>
</evidence>
<keyword evidence="4" id="KW-0554">One-carbon metabolism</keyword>
<organism evidence="14 15">
    <name type="scientific">Acrodontium crateriforme</name>
    <dbReference type="NCBI Taxonomy" id="150365"/>
    <lineage>
        <taxon>Eukaryota</taxon>
        <taxon>Fungi</taxon>
        <taxon>Dikarya</taxon>
        <taxon>Ascomycota</taxon>
        <taxon>Pezizomycotina</taxon>
        <taxon>Dothideomycetes</taxon>
        <taxon>Dothideomycetidae</taxon>
        <taxon>Mycosphaerellales</taxon>
        <taxon>Teratosphaeriaceae</taxon>
        <taxon>Acrodontium</taxon>
    </lineage>
</organism>
<dbReference type="PANTHER" id="PTHR11136">
    <property type="entry name" value="FOLYLPOLYGLUTAMATE SYNTHASE-RELATED"/>
    <property type="match status" value="1"/>
</dbReference>
<keyword evidence="7" id="KW-0547">Nucleotide-binding</keyword>
<dbReference type="GO" id="GO:0006730">
    <property type="term" value="P:one-carbon metabolic process"/>
    <property type="evidence" value="ECO:0007669"/>
    <property type="project" value="UniProtKB-KW"/>
</dbReference>
<keyword evidence="6" id="KW-0479">Metal-binding</keyword>
<dbReference type="EC" id="6.3.2.17" evidence="3"/>
<dbReference type="InterPro" id="IPR001645">
    <property type="entry name" value="Folylpolyglutamate_synth"/>
</dbReference>
<dbReference type="EMBL" id="CP138586">
    <property type="protein sequence ID" value="WPH02120.1"/>
    <property type="molecule type" value="Genomic_DNA"/>
</dbReference>
<dbReference type="InterPro" id="IPR018109">
    <property type="entry name" value="Folylpolyglutamate_synth_CS"/>
</dbReference>
<keyword evidence="8" id="KW-0067">ATP-binding</keyword>
<dbReference type="Gene3D" id="3.90.190.20">
    <property type="entry name" value="Mur ligase, C-terminal domain"/>
    <property type="match status" value="1"/>
</dbReference>
<keyword evidence="15" id="KW-1185">Reference proteome</keyword>
<evidence type="ECO:0000256" key="5">
    <source>
        <dbReference type="ARBA" id="ARBA00022598"/>
    </source>
</evidence>
<dbReference type="SUPFAM" id="SSF53244">
    <property type="entry name" value="MurD-like peptide ligases, peptide-binding domain"/>
    <property type="match status" value="1"/>
</dbReference>
<dbReference type="AlphaFoldDB" id="A0AAQ3M743"/>
<dbReference type="GO" id="GO:0005829">
    <property type="term" value="C:cytosol"/>
    <property type="evidence" value="ECO:0007669"/>
    <property type="project" value="TreeGrafter"/>
</dbReference>
<feature type="region of interest" description="Disordered" evidence="13">
    <location>
        <begin position="74"/>
        <end position="105"/>
    </location>
</feature>
<accession>A0AAQ3M743</accession>
<proteinExistence type="inferred from homology"/>
<evidence type="ECO:0000256" key="12">
    <source>
        <dbReference type="ARBA" id="ARBA00047493"/>
    </source>
</evidence>
<evidence type="ECO:0000256" key="11">
    <source>
        <dbReference type="ARBA" id="ARBA00030876"/>
    </source>
</evidence>
<dbReference type="SUPFAM" id="SSF53623">
    <property type="entry name" value="MurD-like peptide ligases, catalytic domain"/>
    <property type="match status" value="1"/>
</dbReference>
<comment type="similarity">
    <text evidence="2">Belongs to the folylpolyglutamate synthase family.</text>
</comment>
<evidence type="ECO:0000256" key="8">
    <source>
        <dbReference type="ARBA" id="ARBA00022840"/>
    </source>
</evidence>
<evidence type="ECO:0000256" key="2">
    <source>
        <dbReference type="ARBA" id="ARBA00008276"/>
    </source>
</evidence>
<name>A0AAQ3M743_9PEZI</name>
<dbReference type="GO" id="GO:0004326">
    <property type="term" value="F:tetrahydrofolylpolyglutamate synthase activity"/>
    <property type="evidence" value="ECO:0007669"/>
    <property type="project" value="UniProtKB-EC"/>
</dbReference>
<dbReference type="PANTHER" id="PTHR11136:SF5">
    <property type="entry name" value="FOLYLPOLYGLUTAMATE SYNTHASE, MITOCHONDRIAL"/>
    <property type="match status" value="1"/>
</dbReference>